<dbReference type="InterPro" id="IPR018511">
    <property type="entry name" value="Hemolysin-typ_Ca-bd_CS"/>
</dbReference>
<dbReference type="STRING" id="1796497.GCE9029_01152"/>
<dbReference type="AlphaFoldDB" id="A0A128EXP6"/>
<reference evidence="5" key="1">
    <citation type="submission" date="2016-02" db="EMBL/GenBank/DDBJ databases">
        <authorList>
            <person name="Rodrigo-Torres Lidia"/>
            <person name="Arahal R.David."/>
        </authorList>
    </citation>
    <scope>NUCLEOTIDE SEQUENCE [LARGE SCALE GENOMIC DNA]</scope>
    <source>
        <strain evidence="5">CECT 9029</strain>
    </source>
</reference>
<evidence type="ECO:0000256" key="3">
    <source>
        <dbReference type="ARBA" id="ARBA00022837"/>
    </source>
</evidence>
<dbReference type="Gene3D" id="2.150.10.10">
    <property type="entry name" value="Serralysin-like metalloprotease, C-terminal"/>
    <property type="match status" value="2"/>
</dbReference>
<organism evidence="4 5">
    <name type="scientific">Grimontia celer</name>
    <dbReference type="NCBI Taxonomy" id="1796497"/>
    <lineage>
        <taxon>Bacteria</taxon>
        <taxon>Pseudomonadati</taxon>
        <taxon>Pseudomonadota</taxon>
        <taxon>Gammaproteobacteria</taxon>
        <taxon>Vibrionales</taxon>
        <taxon>Vibrionaceae</taxon>
        <taxon>Grimontia</taxon>
    </lineage>
</organism>
<dbReference type="SUPFAM" id="SSF51120">
    <property type="entry name" value="beta-Roll"/>
    <property type="match status" value="1"/>
</dbReference>
<name>A0A128EXP6_9GAMM</name>
<gene>
    <name evidence="4" type="primary">hlyA_3</name>
    <name evidence="4" type="ORF">GCE9029_01152</name>
</gene>
<protein>
    <submittedName>
        <fullName evidence="4">Hemolysin, plasmid</fullName>
    </submittedName>
</protein>
<comment type="subcellular location">
    <subcellularLocation>
        <location evidence="1">Secreted</location>
    </subcellularLocation>
</comment>
<keyword evidence="2" id="KW-0964">Secreted</keyword>
<dbReference type="InterPro" id="IPR011049">
    <property type="entry name" value="Serralysin-like_metalloprot_C"/>
</dbReference>
<dbReference type="Proteomes" id="UP000071641">
    <property type="component" value="Unassembled WGS sequence"/>
</dbReference>
<evidence type="ECO:0000313" key="5">
    <source>
        <dbReference type="Proteomes" id="UP000071641"/>
    </source>
</evidence>
<dbReference type="EMBL" id="FIZX01000001">
    <property type="protein sequence ID" value="CZF78934.1"/>
    <property type="molecule type" value="Genomic_DNA"/>
</dbReference>
<dbReference type="PRINTS" id="PR00313">
    <property type="entry name" value="CABNDNGRPT"/>
</dbReference>
<dbReference type="PANTHER" id="PTHR38340">
    <property type="entry name" value="S-LAYER PROTEIN"/>
    <property type="match status" value="1"/>
</dbReference>
<evidence type="ECO:0000256" key="1">
    <source>
        <dbReference type="ARBA" id="ARBA00004613"/>
    </source>
</evidence>
<proteinExistence type="predicted"/>
<evidence type="ECO:0000313" key="4">
    <source>
        <dbReference type="EMBL" id="CZF78934.1"/>
    </source>
</evidence>
<dbReference type="InterPro" id="IPR050557">
    <property type="entry name" value="RTX_toxin/Mannuronan_C5-epim"/>
</dbReference>
<accession>A0A128EXP6</accession>
<dbReference type="RefSeq" id="WP_062661598.1">
    <property type="nucleotide sequence ID" value="NZ_FIZX01000001.1"/>
</dbReference>
<keyword evidence="5" id="KW-1185">Reference proteome</keyword>
<sequence>MTTVYGIEFDYVKFGTEDDDTLNGDNGNGFINGFDGADTIIGFGGGDLILGDDIPLEDYVDIDSQAFEDTVSMLYQSIQEEDFSWTAPSDVKYALAGIQDFLVENQDFLTLLATQGDDDTLIGGAGNDILYGGAGDDVVRGGTGQDILIGLAGDNALLGGDGDDVIVGGIGNDRLFGNTGNDYLIGTSGSDFYFGGDGADYFVFTTLLDGEVSEDRIVDFEQGIDKVVLFNVASSFEDLTITQRGPTVELQIGEDHSIVFNNSRLDEFSSDDFMFYNV</sequence>
<dbReference type="InterPro" id="IPR001343">
    <property type="entry name" value="Hemolysn_Ca-bd"/>
</dbReference>
<dbReference type="OrthoDB" id="5919038at2"/>
<keyword evidence="3" id="KW-0106">Calcium</keyword>
<dbReference type="GO" id="GO:0005576">
    <property type="term" value="C:extracellular region"/>
    <property type="evidence" value="ECO:0007669"/>
    <property type="project" value="UniProtKB-SubCell"/>
</dbReference>
<evidence type="ECO:0000256" key="2">
    <source>
        <dbReference type="ARBA" id="ARBA00022525"/>
    </source>
</evidence>
<dbReference type="PANTHER" id="PTHR38340:SF1">
    <property type="entry name" value="S-LAYER PROTEIN"/>
    <property type="match status" value="1"/>
</dbReference>
<dbReference type="Pfam" id="PF00353">
    <property type="entry name" value="HemolysinCabind"/>
    <property type="match status" value="3"/>
</dbReference>
<dbReference type="PROSITE" id="PS00330">
    <property type="entry name" value="HEMOLYSIN_CALCIUM"/>
    <property type="match status" value="1"/>
</dbReference>
<dbReference type="GO" id="GO:0005509">
    <property type="term" value="F:calcium ion binding"/>
    <property type="evidence" value="ECO:0007669"/>
    <property type="project" value="InterPro"/>
</dbReference>